<feature type="region of interest" description="Disordered" evidence="1">
    <location>
        <begin position="259"/>
        <end position="283"/>
    </location>
</feature>
<sequence>MSRTKTILDPETKRARRQEALKRYAAKHQTKLRASAKERMHRIRAQAQTQTQKDNKLGSAAKYREKKCIETDGVEAYDERILRSSMARTQQKYERRPPSPRPKPSVAPSAKRYALEISGLFESESESESASGPEESDSGLPNDSIIPGSFFYGTGVKVVEEKNKDRTEQPVEKKRKRVPSIKEKEGRRKRPRTGSDSQTDCTVLGTKIQHLEQILIELGSQAANERLWEEVVKGVHRRKLEVSRELVIARDALKEGRKSAQILEEKSGPGKHAPQKGDKDLDANRVPKKDIEEWWRISFTPEAETYAAYYQKHGGPEDWREAAVEYNCWRKMMQADSTAQPGNASGSQILPPWSSMQRDNSSSSGIYPPWLICGEIQPRRRIQPLNDISQRLRGSWIHPPPQAHADCLTARVSAPGPGWRPSLAAINCEHLTGRYGRKQPEEQVVQQELQYISQTRMEKRMLPSKGWAESLRGQFDGHRSMRWRKEPTAAKMVQPAACEVPAGCTTFMGYPPENAETPGRGIVKTAAPEEAQPADPAIEHPTSLTEDDETPVLKSRSGRVR</sequence>
<accession>A0AAD6ZE80</accession>
<proteinExistence type="predicted"/>
<evidence type="ECO:0000313" key="2">
    <source>
        <dbReference type="EMBL" id="KAJ7318590.1"/>
    </source>
</evidence>
<feature type="region of interest" description="Disordered" evidence="1">
    <location>
        <begin position="29"/>
        <end position="145"/>
    </location>
</feature>
<feature type="region of interest" description="Disordered" evidence="1">
    <location>
        <begin position="513"/>
        <end position="561"/>
    </location>
</feature>
<feature type="compositionally biased region" description="Low complexity" evidence="1">
    <location>
        <begin position="526"/>
        <end position="536"/>
    </location>
</feature>
<dbReference type="EMBL" id="JARIHO010000057">
    <property type="protein sequence ID" value="KAJ7318590.1"/>
    <property type="molecule type" value="Genomic_DNA"/>
</dbReference>
<feature type="compositionally biased region" description="Basic and acidic residues" evidence="1">
    <location>
        <begin position="161"/>
        <end position="172"/>
    </location>
</feature>
<feature type="region of interest" description="Disordered" evidence="1">
    <location>
        <begin position="161"/>
        <end position="201"/>
    </location>
</feature>
<organism evidence="2 3">
    <name type="scientific">Mycena albidolilacea</name>
    <dbReference type="NCBI Taxonomy" id="1033008"/>
    <lineage>
        <taxon>Eukaryota</taxon>
        <taxon>Fungi</taxon>
        <taxon>Dikarya</taxon>
        <taxon>Basidiomycota</taxon>
        <taxon>Agaricomycotina</taxon>
        <taxon>Agaricomycetes</taxon>
        <taxon>Agaricomycetidae</taxon>
        <taxon>Agaricales</taxon>
        <taxon>Marasmiineae</taxon>
        <taxon>Mycenaceae</taxon>
        <taxon>Mycena</taxon>
    </lineage>
</organism>
<keyword evidence="3" id="KW-1185">Reference proteome</keyword>
<protein>
    <submittedName>
        <fullName evidence="2">Uncharacterized protein</fullName>
    </submittedName>
</protein>
<feature type="compositionally biased region" description="Basic and acidic residues" evidence="1">
    <location>
        <begin position="259"/>
        <end position="268"/>
    </location>
</feature>
<feature type="compositionally biased region" description="Low complexity" evidence="1">
    <location>
        <begin position="106"/>
        <end position="133"/>
    </location>
</feature>
<comment type="caution">
    <text evidence="2">The sequence shown here is derived from an EMBL/GenBank/DDBJ whole genome shotgun (WGS) entry which is preliminary data.</text>
</comment>
<evidence type="ECO:0000256" key="1">
    <source>
        <dbReference type="SAM" id="MobiDB-lite"/>
    </source>
</evidence>
<name>A0AAD6ZE80_9AGAR</name>
<dbReference type="AlphaFoldDB" id="A0AAD6ZE80"/>
<dbReference type="Proteomes" id="UP001218218">
    <property type="component" value="Unassembled WGS sequence"/>
</dbReference>
<evidence type="ECO:0000313" key="3">
    <source>
        <dbReference type="Proteomes" id="UP001218218"/>
    </source>
</evidence>
<reference evidence="2" key="1">
    <citation type="submission" date="2023-03" db="EMBL/GenBank/DDBJ databases">
        <title>Massive genome expansion in bonnet fungi (Mycena s.s.) driven by repeated elements and novel gene families across ecological guilds.</title>
        <authorList>
            <consortium name="Lawrence Berkeley National Laboratory"/>
            <person name="Harder C.B."/>
            <person name="Miyauchi S."/>
            <person name="Viragh M."/>
            <person name="Kuo A."/>
            <person name="Thoen E."/>
            <person name="Andreopoulos B."/>
            <person name="Lu D."/>
            <person name="Skrede I."/>
            <person name="Drula E."/>
            <person name="Henrissat B."/>
            <person name="Morin E."/>
            <person name="Kohler A."/>
            <person name="Barry K."/>
            <person name="LaButti K."/>
            <person name="Morin E."/>
            <person name="Salamov A."/>
            <person name="Lipzen A."/>
            <person name="Mereny Z."/>
            <person name="Hegedus B."/>
            <person name="Baldrian P."/>
            <person name="Stursova M."/>
            <person name="Weitz H."/>
            <person name="Taylor A."/>
            <person name="Grigoriev I.V."/>
            <person name="Nagy L.G."/>
            <person name="Martin F."/>
            <person name="Kauserud H."/>
        </authorList>
    </citation>
    <scope>NUCLEOTIDE SEQUENCE</scope>
    <source>
        <strain evidence="2">CBHHK002</strain>
    </source>
</reference>
<gene>
    <name evidence="2" type="ORF">DFH08DRAFT_819868</name>
</gene>